<evidence type="ECO:0000256" key="7">
    <source>
        <dbReference type="SAM" id="MobiDB-lite"/>
    </source>
</evidence>
<dbReference type="Gene3D" id="3.30.470.160">
    <property type="entry name" value="Inositol polyphosphate kinase"/>
    <property type="match status" value="1"/>
</dbReference>
<gene>
    <name evidence="8" type="ORF">KC01_LOCUS35056</name>
</gene>
<dbReference type="GO" id="GO:0000828">
    <property type="term" value="F:inositol hexakisphosphate kinase activity"/>
    <property type="evidence" value="ECO:0007669"/>
    <property type="project" value="TreeGrafter"/>
</dbReference>
<comment type="similarity">
    <text evidence="1 6">Belongs to the inositol phosphokinase (IPK) family.</text>
</comment>
<dbReference type="PANTHER" id="PTHR12400:SF47">
    <property type="entry name" value="INOSITOL HEXAKISPHOSPHATE KINASE 2"/>
    <property type="match status" value="1"/>
</dbReference>
<dbReference type="SUPFAM" id="SSF56104">
    <property type="entry name" value="SAICAR synthase-like"/>
    <property type="match status" value="1"/>
</dbReference>
<protein>
    <recommendedName>
        <fullName evidence="6">Kinase</fullName>
        <ecNumber evidence="6">2.7.-.-</ecNumber>
    </recommendedName>
</protein>
<evidence type="ECO:0000256" key="4">
    <source>
        <dbReference type="ARBA" id="ARBA00022777"/>
    </source>
</evidence>
<dbReference type="GO" id="GO:0005524">
    <property type="term" value="F:ATP binding"/>
    <property type="evidence" value="ECO:0007669"/>
    <property type="project" value="UniProtKB-KW"/>
</dbReference>
<keyword evidence="4 6" id="KW-0418">Kinase</keyword>
<evidence type="ECO:0000256" key="2">
    <source>
        <dbReference type="ARBA" id="ARBA00022679"/>
    </source>
</evidence>
<dbReference type="EMBL" id="OZ035828">
    <property type="protein sequence ID" value="CAL1608068.1"/>
    <property type="molecule type" value="Genomic_DNA"/>
</dbReference>
<dbReference type="GO" id="GO:0005634">
    <property type="term" value="C:nucleus"/>
    <property type="evidence" value="ECO:0007669"/>
    <property type="project" value="TreeGrafter"/>
</dbReference>
<dbReference type="Proteomes" id="UP001497482">
    <property type="component" value="Chromosome 6"/>
</dbReference>
<evidence type="ECO:0000256" key="6">
    <source>
        <dbReference type="RuleBase" id="RU363090"/>
    </source>
</evidence>
<proteinExistence type="inferred from homology"/>
<sequence length="932" mass="105277">MSKFNPPSEFNFTSPGEWPEWKQRFARYRLATKLNKENGEVQVCSLIYAMGSEAEKIFASFEFATEDDKKNYEGVLSKLDEYFIPRRNVIHERACFYQRNQLQGEKAEAYIRVLYELAENCDFSDKRDEHIRDRLVVGIKDKELSLKLQLTADLTLAHVIQQVRQSEEVAKQISLQASGPQPEMQVASVSAGGRRKVLHKKHTPHTERESPDCEAVYAPGKTLAVADALSRGPLEQTGDEHLEEDVTVHIGAVLSHLPATPRKLQQIRDHTIQDPELQLVKQLTQTGWSEYERRVPEGFSPAELLMGRKIRTTLPTLSANLDPSWPDRKEMRSADAAAKLKQAFYYNRRNGVRHLPHHWTLEKGSYVVVTPEGGCYRRNRRHLLRLPAASKNPNPSGSPDDPLPVSSDVGTSLQARCPAVLCPAVLCPAVEGALPTVNQGLDLQPSLASLRPLFFTEEGTIAPPAAYKRIGSHRGRTCCLPLDVGPRSSAVRCGETMSPALEVLMQAEGSSYPGKGVMLEPFVHQVGGHSCVLRFGEQTICKPLIPREHQFYKSLPPEMRKFTPLYKGVVSVSFEEDEEGNLCLVAYPLHADVATDLENKDPSSDCEPKTKMLKWSNKKHAALLVDNDNYSKERARHSRKDDKLVSYNREDSQQPQAEVLYFSLEKSSLSSQMKHNPWSLKCHQQHLQRMRENAKHRNQYKFILLENLTWSYKVPCVLDLKMGTRQHGDDATEEKKANQIRKCQQSTSASIGVRLCGMQVYQSDSGQLMFMNKYHGRKLALAGFKEALFQFFHDGRRLRRELLSPVLRRLRDMKAALEACESYRFYSSSLLIIYDGDPPRSRPRPRGGEEGEDEPSDEEEQSDEEEGAWCSAPRSAAPEGGEVDVRMIDFAHTTCRHFGEDSVVHEGQDSGFIFGLQNLISIISQLEDHSAD</sequence>
<dbReference type="PANTHER" id="PTHR12400">
    <property type="entry name" value="INOSITOL POLYPHOSPHATE KINASE"/>
    <property type="match status" value="1"/>
</dbReference>
<dbReference type="FunFam" id="3.30.470.160:FF:000002">
    <property type="entry name" value="Kinase"/>
    <property type="match status" value="1"/>
</dbReference>
<evidence type="ECO:0000313" key="9">
    <source>
        <dbReference type="Proteomes" id="UP001497482"/>
    </source>
</evidence>
<dbReference type="InterPro" id="IPR005522">
    <property type="entry name" value="IPK"/>
</dbReference>
<keyword evidence="2 6" id="KW-0808">Transferase</keyword>
<evidence type="ECO:0000313" key="8">
    <source>
        <dbReference type="EMBL" id="CAL1608068.1"/>
    </source>
</evidence>
<feature type="compositionally biased region" description="Acidic residues" evidence="7">
    <location>
        <begin position="850"/>
        <end position="867"/>
    </location>
</feature>
<feature type="region of interest" description="Disordered" evidence="7">
    <location>
        <begin position="630"/>
        <end position="650"/>
    </location>
</feature>
<keyword evidence="5" id="KW-0067">ATP-binding</keyword>
<organism evidence="8 9">
    <name type="scientific">Knipowitschia caucasica</name>
    <name type="common">Caucasian dwarf goby</name>
    <name type="synonym">Pomatoschistus caucasicus</name>
    <dbReference type="NCBI Taxonomy" id="637954"/>
    <lineage>
        <taxon>Eukaryota</taxon>
        <taxon>Metazoa</taxon>
        <taxon>Chordata</taxon>
        <taxon>Craniata</taxon>
        <taxon>Vertebrata</taxon>
        <taxon>Euteleostomi</taxon>
        <taxon>Actinopterygii</taxon>
        <taxon>Neopterygii</taxon>
        <taxon>Teleostei</taxon>
        <taxon>Neoteleostei</taxon>
        <taxon>Acanthomorphata</taxon>
        <taxon>Gobiaria</taxon>
        <taxon>Gobiiformes</taxon>
        <taxon>Gobioidei</taxon>
        <taxon>Gobiidae</taxon>
        <taxon>Gobiinae</taxon>
        <taxon>Knipowitschia</taxon>
    </lineage>
</organism>
<dbReference type="GO" id="GO:0032958">
    <property type="term" value="P:inositol phosphate biosynthetic process"/>
    <property type="evidence" value="ECO:0007669"/>
    <property type="project" value="InterPro"/>
</dbReference>
<feature type="region of interest" description="Disordered" evidence="7">
    <location>
        <begin position="386"/>
        <end position="407"/>
    </location>
</feature>
<name>A0AAV2M3Z8_KNICA</name>
<evidence type="ECO:0000256" key="5">
    <source>
        <dbReference type="ARBA" id="ARBA00022840"/>
    </source>
</evidence>
<dbReference type="GO" id="GO:0005737">
    <property type="term" value="C:cytoplasm"/>
    <property type="evidence" value="ECO:0007669"/>
    <property type="project" value="TreeGrafter"/>
</dbReference>
<keyword evidence="3" id="KW-0547">Nucleotide-binding</keyword>
<evidence type="ECO:0000256" key="3">
    <source>
        <dbReference type="ARBA" id="ARBA00022741"/>
    </source>
</evidence>
<dbReference type="AlphaFoldDB" id="A0AAV2M3Z8"/>
<dbReference type="EC" id="2.7.-.-" evidence="6"/>
<accession>A0AAV2M3Z8</accession>
<reference evidence="8 9" key="1">
    <citation type="submission" date="2024-04" db="EMBL/GenBank/DDBJ databases">
        <authorList>
            <person name="Waldvogel A.-M."/>
            <person name="Schoenle A."/>
        </authorList>
    </citation>
    <scope>NUCLEOTIDE SEQUENCE [LARGE SCALE GENOMIC DNA]</scope>
</reference>
<dbReference type="GO" id="GO:0046854">
    <property type="term" value="P:phosphatidylinositol phosphate biosynthetic process"/>
    <property type="evidence" value="ECO:0007669"/>
    <property type="project" value="TreeGrafter"/>
</dbReference>
<evidence type="ECO:0000256" key="1">
    <source>
        <dbReference type="ARBA" id="ARBA00007374"/>
    </source>
</evidence>
<dbReference type="InterPro" id="IPR038286">
    <property type="entry name" value="IPK_sf"/>
</dbReference>
<feature type="region of interest" description="Disordered" evidence="7">
    <location>
        <begin position="836"/>
        <end position="881"/>
    </location>
</feature>
<dbReference type="Pfam" id="PF03770">
    <property type="entry name" value="IPK"/>
    <property type="match status" value="1"/>
</dbReference>
<keyword evidence="9" id="KW-1185">Reference proteome</keyword>